<dbReference type="AlphaFoldDB" id="A0A0D2LCK3"/>
<dbReference type="KEGG" id="mng:MNEG_3476"/>
<dbReference type="SUPFAM" id="SSF51101">
    <property type="entry name" value="Mannose-binding lectins"/>
    <property type="match status" value="1"/>
</dbReference>
<accession>A0A0D2LCK3</accession>
<evidence type="ECO:0000313" key="3">
    <source>
        <dbReference type="EMBL" id="KIZ04484.1"/>
    </source>
</evidence>
<dbReference type="Proteomes" id="UP000054498">
    <property type="component" value="Unassembled WGS sequence"/>
</dbReference>
<organism evidence="3 4">
    <name type="scientific">Monoraphidium neglectum</name>
    <dbReference type="NCBI Taxonomy" id="145388"/>
    <lineage>
        <taxon>Eukaryota</taxon>
        <taxon>Viridiplantae</taxon>
        <taxon>Chlorophyta</taxon>
        <taxon>core chlorophytes</taxon>
        <taxon>Chlorophyceae</taxon>
        <taxon>CS clade</taxon>
        <taxon>Sphaeropleales</taxon>
        <taxon>Selenastraceae</taxon>
        <taxon>Monoraphidium</taxon>
    </lineage>
</organism>
<evidence type="ECO:0000256" key="1">
    <source>
        <dbReference type="SAM" id="MobiDB-lite"/>
    </source>
</evidence>
<dbReference type="RefSeq" id="XP_013903503.1">
    <property type="nucleotide sequence ID" value="XM_014048049.1"/>
</dbReference>
<feature type="region of interest" description="Disordered" evidence="1">
    <location>
        <begin position="292"/>
        <end position="317"/>
    </location>
</feature>
<gene>
    <name evidence="3" type="ORF">MNEG_3476</name>
</gene>
<name>A0A0D2LCK3_9CHLO</name>
<dbReference type="GeneID" id="25736354"/>
<keyword evidence="2" id="KW-0732">Signal</keyword>
<protein>
    <submittedName>
        <fullName evidence="3">Uncharacterized protein</fullName>
    </submittedName>
</protein>
<dbReference type="STRING" id="145388.A0A0D2LCK3"/>
<dbReference type="OrthoDB" id="528252at2759"/>
<feature type="chain" id="PRO_5002263717" evidence="2">
    <location>
        <begin position="22"/>
        <end position="338"/>
    </location>
</feature>
<feature type="signal peptide" evidence="2">
    <location>
        <begin position="1"/>
        <end position="21"/>
    </location>
</feature>
<dbReference type="InterPro" id="IPR036404">
    <property type="entry name" value="Jacalin-like_lectin_dom_sf"/>
</dbReference>
<dbReference type="Gene3D" id="2.100.10.30">
    <property type="entry name" value="Jacalin-like lectin domain"/>
    <property type="match status" value="1"/>
</dbReference>
<reference evidence="3 4" key="1">
    <citation type="journal article" date="2013" name="BMC Genomics">
        <title>Reconstruction of the lipid metabolism for the microalga Monoraphidium neglectum from its genome sequence reveals characteristics suitable for biofuel production.</title>
        <authorList>
            <person name="Bogen C."/>
            <person name="Al-Dilaimi A."/>
            <person name="Albersmeier A."/>
            <person name="Wichmann J."/>
            <person name="Grundmann M."/>
            <person name="Rupp O."/>
            <person name="Lauersen K.J."/>
            <person name="Blifernez-Klassen O."/>
            <person name="Kalinowski J."/>
            <person name="Goesmann A."/>
            <person name="Mussgnug J.H."/>
            <person name="Kruse O."/>
        </authorList>
    </citation>
    <scope>NUCLEOTIDE SEQUENCE [LARGE SCALE GENOMIC DNA]</scope>
    <source>
        <strain evidence="3 4">SAG 48.87</strain>
    </source>
</reference>
<feature type="compositionally biased region" description="Gly residues" evidence="1">
    <location>
        <begin position="251"/>
        <end position="260"/>
    </location>
</feature>
<feature type="region of interest" description="Disordered" evidence="1">
    <location>
        <begin position="250"/>
        <end position="279"/>
    </location>
</feature>
<dbReference type="EMBL" id="KK100657">
    <property type="protein sequence ID" value="KIZ04484.1"/>
    <property type="molecule type" value="Genomic_DNA"/>
</dbReference>
<feature type="compositionally biased region" description="Pro residues" evidence="1">
    <location>
        <begin position="292"/>
        <end position="314"/>
    </location>
</feature>
<sequence length="338" mass="36269">MRTRPWEPARFLVLFITGVWGVHGANAQWKLQCADPAIGDAVVSYSPLYGRANMSDSAWNDQTWAFAEYGPITALELYHSGSGWHDPFIGWHAGGELKGVRPTYGNATNDDALLLGARRPHQPASFALQPGEKIVRVELQHDSVMRWMAFVTQLGRRFEWGFKDRENATSDADYAPRDGAYLAAVRGYEGKQLPKALGGYKKRYIIQIGFAWAMPTCGGYKWREPQPEQLQPQQQAAFVNSLFDSLVSYGDDGGSGGGETAGSVAAAPGPKEAQARSPAPALAPVVRLPVAPPPVAAAPPPATARAPGPSPALAPPQISICTAPVTKQRACGGDPARL</sequence>
<proteinExistence type="predicted"/>
<evidence type="ECO:0000256" key="2">
    <source>
        <dbReference type="SAM" id="SignalP"/>
    </source>
</evidence>
<evidence type="ECO:0000313" key="4">
    <source>
        <dbReference type="Proteomes" id="UP000054498"/>
    </source>
</evidence>
<keyword evidence="4" id="KW-1185">Reference proteome</keyword>